<keyword evidence="2" id="KW-1185">Reference proteome</keyword>
<dbReference type="KEGG" id="lug:FPZ22_03550"/>
<protein>
    <recommendedName>
        <fullName evidence="3">RHS repeat protein</fullName>
    </recommendedName>
</protein>
<name>A0A518N2B8_9GAMM</name>
<dbReference type="AlphaFoldDB" id="A0A518N2B8"/>
<dbReference type="Proteomes" id="UP000316584">
    <property type="component" value="Chromosome"/>
</dbReference>
<reference evidence="1 2" key="1">
    <citation type="submission" date="2019-07" db="EMBL/GenBank/DDBJ databases">
        <title>Full genome sequence of Luteimonas sp. Gr-4.</title>
        <authorList>
            <person name="Im W.-T."/>
        </authorList>
    </citation>
    <scope>NUCLEOTIDE SEQUENCE [LARGE SCALE GENOMIC DNA]</scope>
    <source>
        <strain evidence="1 2">Gr-4</strain>
    </source>
</reference>
<organism evidence="1 2">
    <name type="scientific">Luteimonas granuli</name>
    <dbReference type="NCBI Taxonomy" id="1176533"/>
    <lineage>
        <taxon>Bacteria</taxon>
        <taxon>Pseudomonadati</taxon>
        <taxon>Pseudomonadota</taxon>
        <taxon>Gammaproteobacteria</taxon>
        <taxon>Lysobacterales</taxon>
        <taxon>Lysobacteraceae</taxon>
        <taxon>Luteimonas</taxon>
    </lineage>
</organism>
<evidence type="ECO:0008006" key="3">
    <source>
        <dbReference type="Google" id="ProtNLM"/>
    </source>
</evidence>
<accession>A0A518N2B8</accession>
<proteinExistence type="predicted"/>
<evidence type="ECO:0000313" key="2">
    <source>
        <dbReference type="Proteomes" id="UP000316584"/>
    </source>
</evidence>
<dbReference type="EMBL" id="CP042218">
    <property type="protein sequence ID" value="QDW66081.1"/>
    <property type="molecule type" value="Genomic_DNA"/>
</dbReference>
<sequence>MRDRIRHGRAGARTSAQLTDGLAATALLAVIFAATPALASKYPWQEFEQTITSAREIQTLGPDLFGDQVSLQDGALSFSATDVSIPGNDALPVEFRRTYSLFNREYHDSDEMLADWEVDVPRISGTYAPNWVDSTGSIAGRCSTGGVPPSVQSPYDTQPSETVMAYWQGLQLQIPGKASGELMPALPGTPAPSSGSYPWVTNDLVRVACLTGVDAVANEPGSGEGFVAVAPDGTRYWFTWMAQYYLPGSKQVSPPPILGLGGIQWVFPRRKNVLYATRVEDRLGNWVTYAYANTWNVPGRLTEINASDGRKITIAYSGNRIASVTATATDGPARTWTYAYGSTGSGRSTLASVTLPDATQWLIDFSQFTNAEIKYLLTYPPGEVVRTCDGLEQPQNASLAPVGTITHPSGATGIFSASIQEHGRTNVPYSCANVWVVSGGGGMGNDPNDDVNLFTIMYQSFALRSKQVSGPGVTPATWSYTYHSPSSIHMYPGTTWASPICIVGAQCYQPPCTDDACAGTSQTTVAGPEGQWERYTFGNSFRYNEGKLLRVETGSGPSDILRTVRHSYDYARAGRPYPVRFGSSLRVFTDSSSADYIRPLISTVTTQQGRDFFWQVDAVCAGNYCFDDYVRPTHVTRGSSPSP</sequence>
<dbReference type="RefSeq" id="WP_144890407.1">
    <property type="nucleotide sequence ID" value="NZ_CP042218.1"/>
</dbReference>
<dbReference type="OrthoDB" id="6904246at2"/>
<gene>
    <name evidence="1" type="ORF">FPZ22_03550</name>
</gene>
<evidence type="ECO:0000313" key="1">
    <source>
        <dbReference type="EMBL" id="QDW66081.1"/>
    </source>
</evidence>